<feature type="region of interest" description="Disordered" evidence="1">
    <location>
        <begin position="63"/>
        <end position="98"/>
    </location>
</feature>
<gene>
    <name evidence="2" type="ORF">CARUB_v10006113mg</name>
</gene>
<evidence type="ECO:0000313" key="3">
    <source>
        <dbReference type="Proteomes" id="UP000029121"/>
    </source>
</evidence>
<keyword evidence="3" id="KW-1185">Reference proteome</keyword>
<evidence type="ECO:0000256" key="1">
    <source>
        <dbReference type="SAM" id="MobiDB-lite"/>
    </source>
</evidence>
<sequence>MVSCDSNVTKEKKRHTYKHNMATMKTHLVSLLSFLLLLLLFVSSQVGFTEAIRLPRSTRNRLPFGRMPARPSKSLRGLRFPFGRIPAHPSKSRKGSGG</sequence>
<dbReference type="AlphaFoldDB" id="R0F7Z1"/>
<name>R0F7Z1_9BRAS</name>
<reference evidence="3" key="1">
    <citation type="journal article" date="2013" name="Nat. Genet.">
        <title>The Capsella rubella genome and the genomic consequences of rapid mating system evolution.</title>
        <authorList>
            <person name="Slotte T."/>
            <person name="Hazzouri K.M."/>
            <person name="Agren J.A."/>
            <person name="Koenig D."/>
            <person name="Maumus F."/>
            <person name="Guo Y.L."/>
            <person name="Steige K."/>
            <person name="Platts A.E."/>
            <person name="Escobar J.S."/>
            <person name="Newman L.K."/>
            <person name="Wang W."/>
            <person name="Mandakova T."/>
            <person name="Vello E."/>
            <person name="Smith L.M."/>
            <person name="Henz S.R."/>
            <person name="Steffen J."/>
            <person name="Takuno S."/>
            <person name="Brandvain Y."/>
            <person name="Coop G."/>
            <person name="Andolfatto P."/>
            <person name="Hu T.T."/>
            <person name="Blanchette M."/>
            <person name="Clark R.M."/>
            <person name="Quesneville H."/>
            <person name="Nordborg M."/>
            <person name="Gaut B.S."/>
            <person name="Lysak M.A."/>
            <person name="Jenkins J."/>
            <person name="Grimwood J."/>
            <person name="Chapman J."/>
            <person name="Prochnik S."/>
            <person name="Shu S."/>
            <person name="Rokhsar D."/>
            <person name="Schmutz J."/>
            <person name="Weigel D."/>
            <person name="Wright S.I."/>
        </authorList>
    </citation>
    <scope>NUCLEOTIDE SEQUENCE [LARGE SCALE GENOMIC DNA]</scope>
    <source>
        <strain evidence="3">cv. Monte Gargano</strain>
    </source>
</reference>
<protein>
    <submittedName>
        <fullName evidence="2">Uncharacterized protein</fullName>
    </submittedName>
</protein>
<accession>R0F7Z1</accession>
<dbReference type="Proteomes" id="UP000029121">
    <property type="component" value="Unassembled WGS sequence"/>
</dbReference>
<proteinExistence type="predicted"/>
<organism evidence="2 3">
    <name type="scientific">Capsella rubella</name>
    <dbReference type="NCBI Taxonomy" id="81985"/>
    <lineage>
        <taxon>Eukaryota</taxon>
        <taxon>Viridiplantae</taxon>
        <taxon>Streptophyta</taxon>
        <taxon>Embryophyta</taxon>
        <taxon>Tracheophyta</taxon>
        <taxon>Spermatophyta</taxon>
        <taxon>Magnoliopsida</taxon>
        <taxon>eudicotyledons</taxon>
        <taxon>Gunneridae</taxon>
        <taxon>Pentapetalae</taxon>
        <taxon>rosids</taxon>
        <taxon>malvids</taxon>
        <taxon>Brassicales</taxon>
        <taxon>Brassicaceae</taxon>
        <taxon>Camelineae</taxon>
        <taxon>Capsella</taxon>
    </lineage>
</organism>
<evidence type="ECO:0000313" key="2">
    <source>
        <dbReference type="EMBL" id="EOA17731.1"/>
    </source>
</evidence>
<dbReference type="EMBL" id="KB870811">
    <property type="protein sequence ID" value="EOA17731.1"/>
    <property type="molecule type" value="Genomic_DNA"/>
</dbReference>